<dbReference type="GO" id="GO:0016787">
    <property type="term" value="F:hydrolase activity"/>
    <property type="evidence" value="ECO:0007669"/>
    <property type="project" value="UniProtKB-KW"/>
</dbReference>
<protein>
    <submittedName>
        <fullName evidence="2">Alpha/beta hydrolase fold protein</fullName>
        <ecNumber evidence="2">3.-.-.-</ecNumber>
    </submittedName>
</protein>
<dbReference type="AlphaFoldDB" id="A8LQY2"/>
<accession>A8LQY2</accession>
<dbReference type="InterPro" id="IPR022742">
    <property type="entry name" value="Hydrolase_4"/>
</dbReference>
<dbReference type="RefSeq" id="WP_012177457.1">
    <property type="nucleotide sequence ID" value="NC_009952.1"/>
</dbReference>
<organism evidence="2 3">
    <name type="scientific">Dinoroseobacter shibae (strain DSM 16493 / NCIMB 14021 / DFL 12)</name>
    <dbReference type="NCBI Taxonomy" id="398580"/>
    <lineage>
        <taxon>Bacteria</taxon>
        <taxon>Pseudomonadati</taxon>
        <taxon>Pseudomonadota</taxon>
        <taxon>Alphaproteobacteria</taxon>
        <taxon>Rhodobacterales</taxon>
        <taxon>Roseobacteraceae</taxon>
        <taxon>Dinoroseobacter</taxon>
    </lineage>
</organism>
<dbReference type="eggNOG" id="COG2267">
    <property type="taxonomic scope" value="Bacteria"/>
</dbReference>
<evidence type="ECO:0000313" key="3">
    <source>
        <dbReference type="Proteomes" id="UP000006833"/>
    </source>
</evidence>
<dbReference type="PANTHER" id="PTHR11614">
    <property type="entry name" value="PHOSPHOLIPASE-RELATED"/>
    <property type="match status" value="1"/>
</dbReference>
<dbReference type="Pfam" id="PF12146">
    <property type="entry name" value="Hydrolase_4"/>
    <property type="match status" value="1"/>
</dbReference>
<dbReference type="OrthoDB" id="9788260at2"/>
<dbReference type="ESTHER" id="dinsh-a8lqy2">
    <property type="family name" value="Monoglyceridelipase_lysophospholip"/>
</dbReference>
<feature type="domain" description="Serine aminopeptidase S33" evidence="1">
    <location>
        <begin position="41"/>
        <end position="292"/>
    </location>
</feature>
<gene>
    <name evidence="2" type="ordered locus">Dshi_0780</name>
</gene>
<sequence>MTDPAPYRADLARAPQDARAVWVRADDGVRLRVALHATGDKGTVLIFPGRTEWVEKYGRVAGDLASAGYSALVIDWRGQGLSDRLLDDPLKGHVADFPDYQMDVQAALDCARDAGLPEPYFLIAHSMGGAIGLRAVMQDLPVRGAVFSGPLWGVKFPLWARPVAGLLGTLSSWFGLGEGYAPSTSPEPYILTAPFHDNLLTTDRAEYQDMADQMRAEPGFALAGPTMIWVHEANCECKWLATQPSPALPCLTLLGTNERIVDVGVIHERMARWPGGELVLVEGGEHEVLMESPDKRDPLIARMIAFFDAHRGTA</sequence>
<dbReference type="Gene3D" id="3.40.50.1820">
    <property type="entry name" value="alpha/beta hydrolase"/>
    <property type="match status" value="1"/>
</dbReference>
<reference evidence="3" key="1">
    <citation type="journal article" date="2010" name="ISME J.">
        <title>The complete genome sequence of the algal symbiont Dinoroseobacter shibae: a hitchhiker's guide to life in the sea.</title>
        <authorList>
            <person name="Wagner-Dobler I."/>
            <person name="Ballhausen B."/>
            <person name="Berger M."/>
            <person name="Brinkhoff T."/>
            <person name="Buchholz I."/>
            <person name="Bunk B."/>
            <person name="Cypionka H."/>
            <person name="Daniel R."/>
            <person name="Drepper T."/>
            <person name="Gerdts G."/>
            <person name="Hahnke S."/>
            <person name="Han C."/>
            <person name="Jahn D."/>
            <person name="Kalhoefer D."/>
            <person name="Kiss H."/>
            <person name="Klenk H.P."/>
            <person name="Kyrpides N."/>
            <person name="Liebl W."/>
            <person name="Liesegang H."/>
            <person name="Meincke L."/>
            <person name="Pati A."/>
            <person name="Petersen J."/>
            <person name="Piekarski T."/>
            <person name="Pommerenke C."/>
            <person name="Pradella S."/>
            <person name="Pukall R."/>
            <person name="Rabus R."/>
            <person name="Stackebrandt E."/>
            <person name="Thole S."/>
            <person name="Thompson L."/>
            <person name="Tielen P."/>
            <person name="Tomasch J."/>
            <person name="von Jan M."/>
            <person name="Wanphrut N."/>
            <person name="Wichels A."/>
            <person name="Zech H."/>
            <person name="Simon M."/>
        </authorList>
    </citation>
    <scope>NUCLEOTIDE SEQUENCE [LARGE SCALE GENOMIC DNA]</scope>
    <source>
        <strain evidence="3">DSM 16493 / NCIMB 14021 / DFL 12</strain>
    </source>
</reference>
<dbReference type="HOGENOM" id="CLU_026209_10_1_5"/>
<keyword evidence="2" id="KW-0378">Hydrolase</keyword>
<evidence type="ECO:0000259" key="1">
    <source>
        <dbReference type="Pfam" id="PF12146"/>
    </source>
</evidence>
<proteinExistence type="predicted"/>
<dbReference type="EMBL" id="CP000830">
    <property type="protein sequence ID" value="ABV92525.1"/>
    <property type="molecule type" value="Genomic_DNA"/>
</dbReference>
<dbReference type="SUPFAM" id="SSF53474">
    <property type="entry name" value="alpha/beta-Hydrolases"/>
    <property type="match status" value="1"/>
</dbReference>
<dbReference type="EC" id="3.-.-.-" evidence="2"/>
<dbReference type="KEGG" id="dsh:Dshi_0780"/>
<keyword evidence="3" id="KW-1185">Reference proteome</keyword>
<dbReference type="InterPro" id="IPR051044">
    <property type="entry name" value="MAG_DAG_Lipase"/>
</dbReference>
<dbReference type="InterPro" id="IPR029058">
    <property type="entry name" value="AB_hydrolase_fold"/>
</dbReference>
<name>A8LQY2_DINSH</name>
<dbReference type="STRING" id="398580.Dshi_0780"/>
<evidence type="ECO:0000313" key="2">
    <source>
        <dbReference type="EMBL" id="ABV92525.1"/>
    </source>
</evidence>
<dbReference type="Proteomes" id="UP000006833">
    <property type="component" value="Chromosome"/>
</dbReference>